<dbReference type="AlphaFoldDB" id="A0A1R3HRZ1"/>
<evidence type="ECO:0000313" key="2">
    <source>
        <dbReference type="Proteomes" id="UP000188268"/>
    </source>
</evidence>
<organism evidence="1 2">
    <name type="scientific">Corchorus capsularis</name>
    <name type="common">Jute</name>
    <dbReference type="NCBI Taxonomy" id="210143"/>
    <lineage>
        <taxon>Eukaryota</taxon>
        <taxon>Viridiplantae</taxon>
        <taxon>Streptophyta</taxon>
        <taxon>Embryophyta</taxon>
        <taxon>Tracheophyta</taxon>
        <taxon>Spermatophyta</taxon>
        <taxon>Magnoliopsida</taxon>
        <taxon>eudicotyledons</taxon>
        <taxon>Gunneridae</taxon>
        <taxon>Pentapetalae</taxon>
        <taxon>rosids</taxon>
        <taxon>malvids</taxon>
        <taxon>Malvales</taxon>
        <taxon>Malvaceae</taxon>
        <taxon>Grewioideae</taxon>
        <taxon>Apeibeae</taxon>
        <taxon>Corchorus</taxon>
    </lineage>
</organism>
<reference evidence="1 2" key="1">
    <citation type="submission" date="2013-09" db="EMBL/GenBank/DDBJ databases">
        <title>Corchorus capsularis genome sequencing.</title>
        <authorList>
            <person name="Alam M."/>
            <person name="Haque M.S."/>
            <person name="Islam M.S."/>
            <person name="Emdad E.M."/>
            <person name="Islam M.M."/>
            <person name="Ahmed B."/>
            <person name="Halim A."/>
            <person name="Hossen Q.M.M."/>
            <person name="Hossain M.Z."/>
            <person name="Ahmed R."/>
            <person name="Khan M.M."/>
            <person name="Islam R."/>
            <person name="Rashid M.M."/>
            <person name="Khan S.A."/>
            <person name="Rahman M.S."/>
            <person name="Alam M."/>
        </authorList>
    </citation>
    <scope>NUCLEOTIDE SEQUENCE [LARGE SCALE GENOMIC DNA]</scope>
    <source>
        <strain evidence="2">cv. CVL-1</strain>
        <tissue evidence="1">Whole seedling</tissue>
    </source>
</reference>
<keyword evidence="2" id="KW-1185">Reference proteome</keyword>
<comment type="caution">
    <text evidence="1">The sequence shown here is derived from an EMBL/GenBank/DDBJ whole genome shotgun (WGS) entry which is preliminary data.</text>
</comment>
<dbReference type="Gramene" id="OMO73123">
    <property type="protein sequence ID" value="OMO73123"/>
    <property type="gene ID" value="CCACVL1_17458"/>
</dbReference>
<protein>
    <submittedName>
        <fullName evidence="1">Uncharacterized protein</fullName>
    </submittedName>
</protein>
<dbReference type="Proteomes" id="UP000188268">
    <property type="component" value="Unassembled WGS sequence"/>
</dbReference>
<gene>
    <name evidence="1" type="ORF">CCACVL1_17458</name>
</gene>
<sequence>MTRGCGVVMVYESTVYDKLRRSTNGFSLCTDHLVRVDYTDAAA</sequence>
<proteinExistence type="predicted"/>
<name>A0A1R3HRZ1_COCAP</name>
<dbReference type="EMBL" id="AWWV01011279">
    <property type="protein sequence ID" value="OMO73123.1"/>
    <property type="molecule type" value="Genomic_DNA"/>
</dbReference>
<evidence type="ECO:0000313" key="1">
    <source>
        <dbReference type="EMBL" id="OMO73123.1"/>
    </source>
</evidence>
<accession>A0A1R3HRZ1</accession>
<feature type="non-terminal residue" evidence="1">
    <location>
        <position position="43"/>
    </location>
</feature>